<dbReference type="InterPro" id="IPR051401">
    <property type="entry name" value="GtrA_CellWall_Glycosyl"/>
</dbReference>
<feature type="transmembrane region" description="Helical" evidence="6">
    <location>
        <begin position="42"/>
        <end position="64"/>
    </location>
</feature>
<comment type="caution">
    <text evidence="8">The sequence shown here is derived from an EMBL/GenBank/DDBJ whole genome shotgun (WGS) entry which is preliminary data.</text>
</comment>
<gene>
    <name evidence="8" type="ORF">FGK63_13050</name>
</gene>
<dbReference type="PANTHER" id="PTHR38459:SF1">
    <property type="entry name" value="PROPHAGE BACTOPRENOL-LINKED GLUCOSE TRANSLOCASE HOMOLOG"/>
    <property type="match status" value="1"/>
</dbReference>
<organism evidence="8 9">
    <name type="scientific">Ruegeria sediminis</name>
    <dbReference type="NCBI Taxonomy" id="2583820"/>
    <lineage>
        <taxon>Bacteria</taxon>
        <taxon>Pseudomonadati</taxon>
        <taxon>Pseudomonadota</taxon>
        <taxon>Alphaproteobacteria</taxon>
        <taxon>Rhodobacterales</taxon>
        <taxon>Roseobacteraceae</taxon>
        <taxon>Ruegeria</taxon>
    </lineage>
</organism>
<dbReference type="Proteomes" id="UP001193035">
    <property type="component" value="Unassembled WGS sequence"/>
</dbReference>
<keyword evidence="4 6" id="KW-1133">Transmembrane helix</keyword>
<comment type="subcellular location">
    <subcellularLocation>
        <location evidence="1">Membrane</location>
        <topology evidence="1">Multi-pass membrane protein</topology>
    </subcellularLocation>
</comment>
<evidence type="ECO:0000256" key="6">
    <source>
        <dbReference type="SAM" id="Phobius"/>
    </source>
</evidence>
<comment type="similarity">
    <text evidence="2">Belongs to the GtrA family.</text>
</comment>
<evidence type="ECO:0000256" key="5">
    <source>
        <dbReference type="ARBA" id="ARBA00023136"/>
    </source>
</evidence>
<feature type="transmembrane region" description="Helical" evidence="6">
    <location>
        <begin position="102"/>
        <end position="123"/>
    </location>
</feature>
<dbReference type="PANTHER" id="PTHR38459">
    <property type="entry name" value="PROPHAGE BACTOPRENOL-LINKED GLUCOSE TRANSLOCASE HOMOLOG"/>
    <property type="match status" value="1"/>
</dbReference>
<keyword evidence="9" id="KW-1185">Reference proteome</keyword>
<keyword evidence="5 6" id="KW-0472">Membrane</keyword>
<evidence type="ECO:0000313" key="9">
    <source>
        <dbReference type="Proteomes" id="UP001193035"/>
    </source>
</evidence>
<dbReference type="Pfam" id="PF04138">
    <property type="entry name" value="GtrA_DPMS_TM"/>
    <property type="match status" value="1"/>
</dbReference>
<feature type="transmembrane region" description="Helical" evidence="6">
    <location>
        <begin position="76"/>
        <end position="96"/>
    </location>
</feature>
<keyword evidence="3 6" id="KW-0812">Transmembrane</keyword>
<evidence type="ECO:0000259" key="7">
    <source>
        <dbReference type="Pfam" id="PF04138"/>
    </source>
</evidence>
<feature type="transmembrane region" description="Helical" evidence="6">
    <location>
        <begin position="12"/>
        <end position="30"/>
    </location>
</feature>
<sequence length="133" mass="14671">MIKRMVPRKRSFMRFAMVGVLNTAFGYALFAALNLSGLPPQAALAIAFSGGVLWNFMTHARLVFDTRGFRRLPFYVLSYLVIYGLNAASLEGLLAIGLHPIMAQGIIVLPAAILAFIAISRVLTDRFPWEPEA</sequence>
<evidence type="ECO:0000256" key="2">
    <source>
        <dbReference type="ARBA" id="ARBA00009399"/>
    </source>
</evidence>
<feature type="domain" description="GtrA/DPMS transmembrane" evidence="7">
    <location>
        <begin position="14"/>
        <end position="121"/>
    </location>
</feature>
<dbReference type="InterPro" id="IPR007267">
    <property type="entry name" value="GtrA_DPMS_TM"/>
</dbReference>
<evidence type="ECO:0000256" key="1">
    <source>
        <dbReference type="ARBA" id="ARBA00004141"/>
    </source>
</evidence>
<evidence type="ECO:0000313" key="8">
    <source>
        <dbReference type="EMBL" id="TMV07034.1"/>
    </source>
</evidence>
<dbReference type="EMBL" id="VCPD01000004">
    <property type="protein sequence ID" value="TMV07034.1"/>
    <property type="molecule type" value="Genomic_DNA"/>
</dbReference>
<proteinExistence type="inferred from homology"/>
<accession>A0ABY2WWA2</accession>
<evidence type="ECO:0000256" key="4">
    <source>
        <dbReference type="ARBA" id="ARBA00022989"/>
    </source>
</evidence>
<reference evidence="8 9" key="1">
    <citation type="submission" date="2019-05" db="EMBL/GenBank/DDBJ databases">
        <title>Ruegeria sp. nov., isolated from tidal flat.</title>
        <authorList>
            <person name="Kim W."/>
        </authorList>
    </citation>
    <scope>NUCLEOTIDE SEQUENCE [LARGE SCALE GENOMIC DNA]</scope>
    <source>
        <strain evidence="8 9">CAU 1488</strain>
    </source>
</reference>
<name>A0ABY2WWA2_9RHOB</name>
<evidence type="ECO:0000256" key="3">
    <source>
        <dbReference type="ARBA" id="ARBA00022692"/>
    </source>
</evidence>
<protein>
    <submittedName>
        <fullName evidence="8">GtrA family protein</fullName>
    </submittedName>
</protein>